<accession>A0AAD9M5A3</accession>
<sequence>MAKSRSGDAMETVLAIPELLEAILVQVDMRTLLVSASRVSRAWKGFIDGSPALQQALFFKPVSGASRGTIHGLEGVPFPRVPRAERLASHTDARLINPLLAEKFDKCFFDFGPTYSFHRRANSFYELPWSSRPGPVMTIPQSWGGRIQVRPAELDEESAQTLAESRQRFTRRGASWRRMLVSQPPPPSLGYMRFDITTMEVSGRLSTSWICPGGKTALAGLRMGELYDVVQHASGHHGRHSLWFRVLWGRPSGGFALAHVKEAFEELTSQTGVVVEFMHADDETLPDHPRDPADVGVFDAAFRCEEYSGVEFETDETEIEDVDFPDFYPTRVVWHWKLTDEERRHEFGSGSRGLLGRLT</sequence>
<dbReference type="EMBL" id="MU842810">
    <property type="protein sequence ID" value="KAK2035111.1"/>
    <property type="molecule type" value="Genomic_DNA"/>
</dbReference>
<protein>
    <submittedName>
        <fullName evidence="1">F-box domain-containing protein</fullName>
    </submittedName>
</protein>
<comment type="caution">
    <text evidence="1">The sequence shown here is derived from an EMBL/GenBank/DDBJ whole genome shotgun (WGS) entry which is preliminary data.</text>
</comment>
<keyword evidence="2" id="KW-1185">Reference proteome</keyword>
<evidence type="ECO:0000313" key="2">
    <source>
        <dbReference type="Proteomes" id="UP001232148"/>
    </source>
</evidence>
<name>A0AAD9M5A3_9PEZI</name>
<proteinExistence type="predicted"/>
<gene>
    <name evidence="1" type="ORF">LX32DRAFT_550849</name>
</gene>
<reference evidence="1" key="1">
    <citation type="submission" date="2021-06" db="EMBL/GenBank/DDBJ databases">
        <title>Comparative genomics, transcriptomics and evolutionary studies reveal genomic signatures of adaptation to plant cell wall in hemibiotrophic fungi.</title>
        <authorList>
            <consortium name="DOE Joint Genome Institute"/>
            <person name="Baroncelli R."/>
            <person name="Diaz J.F."/>
            <person name="Benocci T."/>
            <person name="Peng M."/>
            <person name="Battaglia E."/>
            <person name="Haridas S."/>
            <person name="Andreopoulos W."/>
            <person name="Labutti K."/>
            <person name="Pangilinan J."/>
            <person name="Floch G.L."/>
            <person name="Makela M.R."/>
            <person name="Henrissat B."/>
            <person name="Grigoriev I.V."/>
            <person name="Crouch J.A."/>
            <person name="De Vries R.P."/>
            <person name="Sukno S.A."/>
            <person name="Thon M.R."/>
        </authorList>
    </citation>
    <scope>NUCLEOTIDE SEQUENCE</scope>
    <source>
        <strain evidence="1">MAFF235873</strain>
    </source>
</reference>
<dbReference type="AlphaFoldDB" id="A0AAD9M5A3"/>
<evidence type="ECO:0000313" key="1">
    <source>
        <dbReference type="EMBL" id="KAK2035111.1"/>
    </source>
</evidence>
<dbReference type="Proteomes" id="UP001232148">
    <property type="component" value="Unassembled WGS sequence"/>
</dbReference>
<organism evidence="1 2">
    <name type="scientific">Colletotrichum zoysiae</name>
    <dbReference type="NCBI Taxonomy" id="1216348"/>
    <lineage>
        <taxon>Eukaryota</taxon>
        <taxon>Fungi</taxon>
        <taxon>Dikarya</taxon>
        <taxon>Ascomycota</taxon>
        <taxon>Pezizomycotina</taxon>
        <taxon>Sordariomycetes</taxon>
        <taxon>Hypocreomycetidae</taxon>
        <taxon>Glomerellales</taxon>
        <taxon>Glomerellaceae</taxon>
        <taxon>Colletotrichum</taxon>
        <taxon>Colletotrichum graminicola species complex</taxon>
    </lineage>
</organism>